<evidence type="ECO:0000259" key="4">
    <source>
        <dbReference type="Pfam" id="PF03816"/>
    </source>
</evidence>
<dbReference type="Pfam" id="PF03816">
    <property type="entry name" value="LytR_cpsA_psr"/>
    <property type="match status" value="1"/>
</dbReference>
<organism evidence="5">
    <name type="scientific">Jonesiaceae bacterium BS-20</name>
    <dbReference type="NCBI Taxonomy" id="3120821"/>
    <lineage>
        <taxon>Bacteria</taxon>
        <taxon>Bacillati</taxon>
        <taxon>Actinomycetota</taxon>
        <taxon>Actinomycetes</taxon>
        <taxon>Micrococcales</taxon>
        <taxon>Jonesiaceae</taxon>
    </lineage>
</organism>
<comment type="similarity">
    <text evidence="1">Belongs to the LytR/CpsA/Psr (LCP) family.</text>
</comment>
<keyword evidence="3" id="KW-1133">Transmembrane helix</keyword>
<accession>A0AAU7DY60</accession>
<dbReference type="NCBIfam" id="TIGR00350">
    <property type="entry name" value="lytR_cpsA_psr"/>
    <property type="match status" value="1"/>
</dbReference>
<name>A0AAU7DY60_9MICO</name>
<sequence length="410" mass="42825">MPPAKQYASAQQPASIPPRNSQAAAAQRQEAMQRNEAVQRQAAAQPAPARTHAPQRQNRPTQMPPQGAPGPRGANSHGQQPPRPPTGPHGPAPVARPPRRRKKKTGRIIALVIVLALFAWPFGLMMWANSKLNHVDALSGAANTPGTTYLIAGSDSREDGTVGGNVKGARADTIMLLHVPKSGPSALISLPRDIYVPIPGHNSNKINASFSFGGPALLVETVEDLTGLTVDHYVEVGFSGVTGIVDAIGGVELCLDYDVNDPQSELKWEAGCHPADGATTLAFARMRKADPLGDIGRAQRQRQVIGAISSSLKSPAKLLNPVTQTSMVKAGTGALVVSEGTGFFDLGKMALAFRSANSKSGVTGTPPITSLDYRPGGVGSAVQLDDAATAQFFKDIAAGTLKPGEYNGLG</sequence>
<gene>
    <name evidence="5" type="ORF">V5R04_01665</name>
</gene>
<evidence type="ECO:0000256" key="3">
    <source>
        <dbReference type="SAM" id="Phobius"/>
    </source>
</evidence>
<dbReference type="InterPro" id="IPR050922">
    <property type="entry name" value="LytR/CpsA/Psr_CW_biosynth"/>
</dbReference>
<dbReference type="InterPro" id="IPR004474">
    <property type="entry name" value="LytR_CpsA_psr"/>
</dbReference>
<keyword evidence="3" id="KW-0812">Transmembrane</keyword>
<dbReference type="PANTHER" id="PTHR33392:SF6">
    <property type="entry name" value="POLYISOPRENYL-TEICHOIC ACID--PEPTIDOGLYCAN TEICHOIC ACID TRANSFERASE TAGU"/>
    <property type="match status" value="1"/>
</dbReference>
<feature type="compositionally biased region" description="Low complexity" evidence="2">
    <location>
        <begin position="22"/>
        <end position="57"/>
    </location>
</feature>
<feature type="transmembrane region" description="Helical" evidence="3">
    <location>
        <begin position="108"/>
        <end position="128"/>
    </location>
</feature>
<keyword evidence="3" id="KW-0472">Membrane</keyword>
<evidence type="ECO:0000256" key="1">
    <source>
        <dbReference type="ARBA" id="ARBA00006068"/>
    </source>
</evidence>
<dbReference type="AlphaFoldDB" id="A0AAU7DY60"/>
<feature type="compositionally biased region" description="Polar residues" evidence="2">
    <location>
        <begin position="8"/>
        <end position="21"/>
    </location>
</feature>
<evidence type="ECO:0000313" key="5">
    <source>
        <dbReference type="EMBL" id="XBH21962.1"/>
    </source>
</evidence>
<feature type="region of interest" description="Disordered" evidence="2">
    <location>
        <begin position="1"/>
        <end position="103"/>
    </location>
</feature>
<dbReference type="PANTHER" id="PTHR33392">
    <property type="entry name" value="POLYISOPRENYL-TEICHOIC ACID--PEPTIDOGLYCAN TEICHOIC ACID TRANSFERASE TAGU"/>
    <property type="match status" value="1"/>
</dbReference>
<feature type="domain" description="Cell envelope-related transcriptional attenuator" evidence="4">
    <location>
        <begin position="170"/>
        <end position="313"/>
    </location>
</feature>
<proteinExistence type="inferred from homology"/>
<dbReference type="Gene3D" id="3.40.630.190">
    <property type="entry name" value="LCP protein"/>
    <property type="match status" value="1"/>
</dbReference>
<dbReference type="EMBL" id="CP146203">
    <property type="protein sequence ID" value="XBH21962.1"/>
    <property type="molecule type" value="Genomic_DNA"/>
</dbReference>
<evidence type="ECO:0000256" key="2">
    <source>
        <dbReference type="SAM" id="MobiDB-lite"/>
    </source>
</evidence>
<reference evidence="5" key="1">
    <citation type="submission" date="2024-02" db="EMBL/GenBank/DDBJ databases">
        <title>Tomenella chthoni gen. nov. sp. nov., a member of the family Jonesiaceae isolated from bat guano.</title>
        <authorList>
            <person name="Miller S.L."/>
            <person name="King J."/>
            <person name="Sankaranarayanan K."/>
            <person name="Lawson P.A."/>
        </authorList>
    </citation>
    <scope>NUCLEOTIDE SEQUENCE</scope>
    <source>
        <strain evidence="5">BS-20</strain>
    </source>
</reference>
<protein>
    <submittedName>
        <fullName evidence="5">LCP family protein</fullName>
    </submittedName>
</protein>
<feature type="compositionally biased region" description="Pro residues" evidence="2">
    <location>
        <begin position="81"/>
        <end position="96"/>
    </location>
</feature>